<protein>
    <recommendedName>
        <fullName evidence="2">Zn(2)-C6 fungal-type domain-containing protein</fullName>
    </recommendedName>
</protein>
<evidence type="ECO:0000313" key="4">
    <source>
        <dbReference type="Proteomes" id="UP000722485"/>
    </source>
</evidence>
<dbReference type="InterPro" id="IPR001138">
    <property type="entry name" value="Zn2Cys6_DnaBD"/>
</dbReference>
<keyword evidence="1" id="KW-0539">Nucleus</keyword>
<dbReference type="Proteomes" id="UP000722485">
    <property type="component" value="Unassembled WGS sequence"/>
</dbReference>
<comment type="caution">
    <text evidence="3">The sequence shown here is derived from an EMBL/GenBank/DDBJ whole genome shotgun (WGS) entry which is preliminary data.</text>
</comment>
<keyword evidence="4" id="KW-1185">Reference proteome</keyword>
<dbReference type="GO" id="GO:0000981">
    <property type="term" value="F:DNA-binding transcription factor activity, RNA polymerase II-specific"/>
    <property type="evidence" value="ECO:0007669"/>
    <property type="project" value="InterPro"/>
</dbReference>
<dbReference type="OrthoDB" id="4137815at2759"/>
<dbReference type="GO" id="GO:0008270">
    <property type="term" value="F:zinc ion binding"/>
    <property type="evidence" value="ECO:0007669"/>
    <property type="project" value="InterPro"/>
</dbReference>
<proteinExistence type="predicted"/>
<dbReference type="AlphaFoldDB" id="A0A9P5LBV2"/>
<gene>
    <name evidence="3" type="ORF">G7Z17_g5314</name>
</gene>
<name>A0A9P5LBV2_9HYPO</name>
<evidence type="ECO:0000313" key="3">
    <source>
        <dbReference type="EMBL" id="KAF7551037.1"/>
    </source>
</evidence>
<evidence type="ECO:0000259" key="2">
    <source>
        <dbReference type="PROSITE" id="PS50048"/>
    </source>
</evidence>
<evidence type="ECO:0000256" key="1">
    <source>
        <dbReference type="ARBA" id="ARBA00023242"/>
    </source>
</evidence>
<dbReference type="SUPFAM" id="SSF57701">
    <property type="entry name" value="Zn2/Cys6 DNA-binding domain"/>
    <property type="match status" value="1"/>
</dbReference>
<dbReference type="InterPro" id="IPR036864">
    <property type="entry name" value="Zn2-C6_fun-type_DNA-bd_sf"/>
</dbReference>
<dbReference type="EMBL" id="JAANBB010000086">
    <property type="protein sequence ID" value="KAF7551037.1"/>
    <property type="molecule type" value="Genomic_DNA"/>
</dbReference>
<dbReference type="PROSITE" id="PS50048">
    <property type="entry name" value="ZN2_CY6_FUNGAL_2"/>
    <property type="match status" value="1"/>
</dbReference>
<organism evidence="3 4">
    <name type="scientific">Cylindrodendrum hubeiense</name>
    <dbReference type="NCBI Taxonomy" id="595255"/>
    <lineage>
        <taxon>Eukaryota</taxon>
        <taxon>Fungi</taxon>
        <taxon>Dikarya</taxon>
        <taxon>Ascomycota</taxon>
        <taxon>Pezizomycotina</taxon>
        <taxon>Sordariomycetes</taxon>
        <taxon>Hypocreomycetidae</taxon>
        <taxon>Hypocreales</taxon>
        <taxon>Nectriaceae</taxon>
        <taxon>Cylindrodendrum</taxon>
    </lineage>
</organism>
<feature type="domain" description="Zn(2)-C6 fungal-type" evidence="2">
    <location>
        <begin position="14"/>
        <end position="46"/>
    </location>
</feature>
<reference evidence="3" key="1">
    <citation type="submission" date="2020-03" db="EMBL/GenBank/DDBJ databases">
        <title>Draft Genome Sequence of Cylindrodendrum hubeiense.</title>
        <authorList>
            <person name="Buettner E."/>
            <person name="Kellner H."/>
        </authorList>
    </citation>
    <scope>NUCLEOTIDE SEQUENCE</scope>
    <source>
        <strain evidence="3">IHI 201604</strain>
    </source>
</reference>
<dbReference type="CDD" id="cd00067">
    <property type="entry name" value="GAL4"/>
    <property type="match status" value="1"/>
</dbReference>
<accession>A0A9P5LBV2</accession>
<sequence>MQVSGPRNPKLRTACDRCYDLKERCERATTSARCARCKRLSLSCSTVRPVRPVGRRVHREKDIVSGTTSSKRRKLEQYQPGIDAFLGVIPDQQPGEKELLLFLLSRPESLDQYVVCPSFQAEQQQSLAFQLRAALPSLKDAYLACAVTLKQLQYSTGTDVDPSISLGYISKAMSALRALPVLRPQDIVLCHTLGSALAFSIYSAIGVGVPDICRYCLGTTSPFVGTAISGSHEDPWESFLILMETTDCLVHRTTPIRRIQAPTAFVVDRHLGLCLPLMPYYHDICVISNSLLDTTDVSALDRLHKQLDGIHTFVESWQPSCLNQLVEQFDSAEIINLLAQAKVYRLGALLMSHRLRFPFGQEDVQAEIWSKEVMMELDLAKSVTNRSMRFVTLPFIIAAVEVRDESLRLKTLQRVNDYVDR</sequence>